<feature type="signal peptide" evidence="2">
    <location>
        <begin position="1"/>
        <end position="19"/>
    </location>
</feature>
<accession>A0ABD1XMS2</accession>
<feature type="chain" id="PRO_5044754946" evidence="2">
    <location>
        <begin position="20"/>
        <end position="170"/>
    </location>
</feature>
<dbReference type="Proteomes" id="UP001605036">
    <property type="component" value="Unassembled WGS sequence"/>
</dbReference>
<evidence type="ECO:0000256" key="2">
    <source>
        <dbReference type="SAM" id="SignalP"/>
    </source>
</evidence>
<evidence type="ECO:0000313" key="4">
    <source>
        <dbReference type="Proteomes" id="UP001605036"/>
    </source>
</evidence>
<evidence type="ECO:0000313" key="3">
    <source>
        <dbReference type="EMBL" id="KAL2610236.1"/>
    </source>
</evidence>
<comment type="caution">
    <text evidence="3">The sequence shown here is derived from an EMBL/GenBank/DDBJ whole genome shotgun (WGS) entry which is preliminary data.</text>
</comment>
<evidence type="ECO:0000256" key="1">
    <source>
        <dbReference type="SAM" id="MobiDB-lite"/>
    </source>
</evidence>
<reference evidence="3 4" key="1">
    <citation type="submission" date="2024-09" db="EMBL/GenBank/DDBJ databases">
        <title>Chromosome-scale assembly of Riccia fluitans.</title>
        <authorList>
            <person name="Paukszto L."/>
            <person name="Sawicki J."/>
            <person name="Karawczyk K."/>
            <person name="Piernik-Szablinska J."/>
            <person name="Szczecinska M."/>
            <person name="Mazdziarz M."/>
        </authorList>
    </citation>
    <scope>NUCLEOTIDE SEQUENCE [LARGE SCALE GENOMIC DNA]</scope>
    <source>
        <strain evidence="3">Rf_01</strain>
        <tissue evidence="3">Aerial parts of the thallus</tissue>
    </source>
</reference>
<dbReference type="AlphaFoldDB" id="A0ABD1XMS2"/>
<sequence>MLLRFTAWSKLLFVLGHQAAHGPSEHGSTFTSNGEVKVQRSRPKPLHAAEKTIVSTDFLRSLRGCLARRLRFGMDTHSGLSYITFNVKRKGDLTGQAEIVLFERNGYHYFDGREETFRSTVTLLRREISCEKGSKLSTYRSWIFKRSRRDNPSWNMIASGPRHCTQHSFR</sequence>
<gene>
    <name evidence="3" type="ORF">R1flu_028809</name>
</gene>
<keyword evidence="2" id="KW-0732">Signal</keyword>
<feature type="region of interest" description="Disordered" evidence="1">
    <location>
        <begin position="22"/>
        <end position="42"/>
    </location>
</feature>
<name>A0ABD1XMS2_9MARC</name>
<proteinExistence type="predicted"/>
<protein>
    <submittedName>
        <fullName evidence="3">Uncharacterized protein</fullName>
    </submittedName>
</protein>
<dbReference type="EMBL" id="JBHFFA010000008">
    <property type="protein sequence ID" value="KAL2610236.1"/>
    <property type="molecule type" value="Genomic_DNA"/>
</dbReference>
<keyword evidence="4" id="KW-1185">Reference proteome</keyword>
<organism evidence="3 4">
    <name type="scientific">Riccia fluitans</name>
    <dbReference type="NCBI Taxonomy" id="41844"/>
    <lineage>
        <taxon>Eukaryota</taxon>
        <taxon>Viridiplantae</taxon>
        <taxon>Streptophyta</taxon>
        <taxon>Embryophyta</taxon>
        <taxon>Marchantiophyta</taxon>
        <taxon>Marchantiopsida</taxon>
        <taxon>Marchantiidae</taxon>
        <taxon>Marchantiales</taxon>
        <taxon>Ricciaceae</taxon>
        <taxon>Riccia</taxon>
    </lineage>
</organism>